<feature type="transmembrane region" description="Helical" evidence="1">
    <location>
        <begin position="117"/>
        <end position="141"/>
    </location>
</feature>
<dbReference type="SUPFAM" id="SSF81442">
    <property type="entry name" value="Cytochrome c oxidase subunit I-like"/>
    <property type="match status" value="1"/>
</dbReference>
<proteinExistence type="predicted"/>
<evidence type="ECO:0000256" key="1">
    <source>
        <dbReference type="SAM" id="Phobius"/>
    </source>
</evidence>
<evidence type="ECO:0000313" key="3">
    <source>
        <dbReference type="Proteomes" id="UP001597480"/>
    </source>
</evidence>
<sequence length="148" mass="16439">MKTSNVYQYFWAVGIILGFLACTEFISDENSVFDVNVHDTHYVMAHSHIYTGLTLIYFIIGLIYKVSGKILNQKLIAIHTIITIGSFIAYYILWAITLATSNPDDILDNSSEIFNTGITLIVLIAIAAQPLLIANILIGLVKKKTITT</sequence>
<evidence type="ECO:0000313" key="2">
    <source>
        <dbReference type="EMBL" id="MFD2601172.1"/>
    </source>
</evidence>
<protein>
    <recommendedName>
        <fullName evidence="4">Cytochrome C and Quinol oxidase polypeptide I</fullName>
    </recommendedName>
</protein>
<dbReference type="EMBL" id="JBHUMD010000005">
    <property type="protein sequence ID" value="MFD2601172.1"/>
    <property type="molecule type" value="Genomic_DNA"/>
</dbReference>
<dbReference type="Gene3D" id="1.20.210.10">
    <property type="entry name" value="Cytochrome c oxidase-like, subunit I domain"/>
    <property type="match status" value="1"/>
</dbReference>
<name>A0ABW5NSC8_9FLAO</name>
<keyword evidence="1" id="KW-0472">Membrane</keyword>
<dbReference type="InterPro" id="IPR036927">
    <property type="entry name" value="Cyt_c_oxase-like_su1_sf"/>
</dbReference>
<dbReference type="RefSeq" id="WP_379819799.1">
    <property type="nucleotide sequence ID" value="NZ_JBHUMD010000005.1"/>
</dbReference>
<keyword evidence="1" id="KW-1133">Transmembrane helix</keyword>
<dbReference type="Proteomes" id="UP001597480">
    <property type="component" value="Unassembled WGS sequence"/>
</dbReference>
<organism evidence="2 3">
    <name type="scientific">Flavobacterium suzhouense</name>
    <dbReference type="NCBI Taxonomy" id="1529638"/>
    <lineage>
        <taxon>Bacteria</taxon>
        <taxon>Pseudomonadati</taxon>
        <taxon>Bacteroidota</taxon>
        <taxon>Flavobacteriia</taxon>
        <taxon>Flavobacteriales</taxon>
        <taxon>Flavobacteriaceae</taxon>
        <taxon>Flavobacterium</taxon>
    </lineage>
</organism>
<feature type="transmembrane region" description="Helical" evidence="1">
    <location>
        <begin position="47"/>
        <end position="64"/>
    </location>
</feature>
<feature type="transmembrane region" description="Helical" evidence="1">
    <location>
        <begin position="76"/>
        <end position="97"/>
    </location>
</feature>
<reference evidence="3" key="1">
    <citation type="journal article" date="2019" name="Int. J. Syst. Evol. Microbiol.">
        <title>The Global Catalogue of Microorganisms (GCM) 10K type strain sequencing project: providing services to taxonomists for standard genome sequencing and annotation.</title>
        <authorList>
            <consortium name="The Broad Institute Genomics Platform"/>
            <consortium name="The Broad Institute Genome Sequencing Center for Infectious Disease"/>
            <person name="Wu L."/>
            <person name="Ma J."/>
        </authorList>
    </citation>
    <scope>NUCLEOTIDE SEQUENCE [LARGE SCALE GENOMIC DNA]</scope>
    <source>
        <strain evidence="3">KCTC 42107</strain>
    </source>
</reference>
<feature type="transmembrane region" description="Helical" evidence="1">
    <location>
        <begin position="7"/>
        <end position="27"/>
    </location>
</feature>
<keyword evidence="1" id="KW-0812">Transmembrane</keyword>
<keyword evidence="3" id="KW-1185">Reference proteome</keyword>
<evidence type="ECO:0008006" key="4">
    <source>
        <dbReference type="Google" id="ProtNLM"/>
    </source>
</evidence>
<dbReference type="PROSITE" id="PS51257">
    <property type="entry name" value="PROKAR_LIPOPROTEIN"/>
    <property type="match status" value="1"/>
</dbReference>
<gene>
    <name evidence="2" type="ORF">ACFSR3_03815</name>
</gene>
<accession>A0ABW5NSC8</accession>
<comment type="caution">
    <text evidence="2">The sequence shown here is derived from an EMBL/GenBank/DDBJ whole genome shotgun (WGS) entry which is preliminary data.</text>
</comment>